<gene>
    <name evidence="5" type="primary">glmU_1</name>
    <name evidence="5" type="ORF">THS5294_01096</name>
</gene>
<name>A0A0P1FHF3_9RHOB</name>
<reference evidence="5 6" key="1">
    <citation type="submission" date="2015-09" db="EMBL/GenBank/DDBJ databases">
        <authorList>
            <consortium name="Swine Surveillance"/>
        </authorList>
    </citation>
    <scope>NUCLEOTIDE SEQUENCE [LARGE SCALE GENOMIC DNA]</scope>
    <source>
        <strain evidence="5 6">CECT 5294</strain>
    </source>
</reference>
<dbReference type="GO" id="GO:0016779">
    <property type="term" value="F:nucleotidyltransferase activity"/>
    <property type="evidence" value="ECO:0007669"/>
    <property type="project" value="UniProtKB-KW"/>
</dbReference>
<dbReference type="InterPro" id="IPR025877">
    <property type="entry name" value="MobA-like_NTP_Trfase"/>
</dbReference>
<dbReference type="eggNOG" id="COG1208">
    <property type="taxonomic scope" value="Bacteria"/>
</dbReference>
<dbReference type="AlphaFoldDB" id="A0A0P1FHF3"/>
<dbReference type="Pfam" id="PF12804">
    <property type="entry name" value="NTP_transf_3"/>
    <property type="match status" value="1"/>
</dbReference>
<keyword evidence="1" id="KW-0808">Transferase</keyword>
<dbReference type="PANTHER" id="PTHR43584">
    <property type="entry name" value="NUCLEOTIDYL TRANSFERASE"/>
    <property type="match status" value="1"/>
</dbReference>
<dbReference type="RefSeq" id="WP_058122927.1">
    <property type="nucleotide sequence ID" value="NZ_CYRX01000011.1"/>
</dbReference>
<dbReference type="CDD" id="cd06422">
    <property type="entry name" value="NTP_transferase_like_1"/>
    <property type="match status" value="1"/>
</dbReference>
<dbReference type="Proteomes" id="UP000051298">
    <property type="component" value="Unassembled WGS sequence"/>
</dbReference>
<evidence type="ECO:0000313" key="6">
    <source>
        <dbReference type="Proteomes" id="UP000051298"/>
    </source>
</evidence>
<accession>A0A0P1FHF3</accession>
<evidence type="ECO:0000256" key="3">
    <source>
        <dbReference type="ARBA" id="ARBA00022842"/>
    </source>
</evidence>
<keyword evidence="3" id="KW-0460">Magnesium</keyword>
<evidence type="ECO:0000259" key="4">
    <source>
        <dbReference type="Pfam" id="PF12804"/>
    </source>
</evidence>
<sequence length="228" mass="24098">MNVMIFAAGLGTRMRPLTETTAKALIPVAGRPLLDHALEQARAALPAQIVVNAYHHAQQVQAHLSTEADVTCVVEPNPVLETGGGLRNALPLLGSDPVMTLNSDAVWTGPSAAQTLRAAWDPTRMDGLLLLVPLDRAHGRKGGGDFAITSSGALVRDADGMVYTGAGIVKTAGLAHITDQVFSLRELWAPMAAEGRLHGVVHPGHWADVGHPEGITLAETMLREQTRP</sequence>
<feature type="domain" description="MobA-like NTP transferase" evidence="4">
    <location>
        <begin position="4"/>
        <end position="125"/>
    </location>
</feature>
<proteinExistence type="predicted"/>
<dbReference type="InterPro" id="IPR029044">
    <property type="entry name" value="Nucleotide-diphossugar_trans"/>
</dbReference>
<dbReference type="EMBL" id="CYRX01000011">
    <property type="protein sequence ID" value="CUH59808.1"/>
    <property type="molecule type" value="Genomic_DNA"/>
</dbReference>
<keyword evidence="2" id="KW-0548">Nucleotidyltransferase</keyword>
<dbReference type="Gene3D" id="3.90.550.10">
    <property type="entry name" value="Spore Coat Polysaccharide Biosynthesis Protein SpsA, Chain A"/>
    <property type="match status" value="1"/>
</dbReference>
<evidence type="ECO:0000313" key="5">
    <source>
        <dbReference type="EMBL" id="CUH59808.1"/>
    </source>
</evidence>
<dbReference type="InterPro" id="IPR050065">
    <property type="entry name" value="GlmU-like"/>
</dbReference>
<dbReference type="PANTHER" id="PTHR43584:SF8">
    <property type="entry name" value="N-ACETYLMURAMATE ALPHA-1-PHOSPHATE URIDYLYLTRANSFERASE"/>
    <property type="match status" value="1"/>
</dbReference>
<evidence type="ECO:0000256" key="1">
    <source>
        <dbReference type="ARBA" id="ARBA00022679"/>
    </source>
</evidence>
<organism evidence="5 6">
    <name type="scientific">Thalassobacter stenotrophicus</name>
    <dbReference type="NCBI Taxonomy" id="266809"/>
    <lineage>
        <taxon>Bacteria</taxon>
        <taxon>Pseudomonadati</taxon>
        <taxon>Pseudomonadota</taxon>
        <taxon>Alphaproteobacteria</taxon>
        <taxon>Rhodobacterales</taxon>
        <taxon>Roseobacteraceae</taxon>
        <taxon>Thalassobacter</taxon>
    </lineage>
</organism>
<evidence type="ECO:0000256" key="2">
    <source>
        <dbReference type="ARBA" id="ARBA00022695"/>
    </source>
</evidence>
<dbReference type="STRING" id="266809.PM03_08980"/>
<protein>
    <submittedName>
        <fullName evidence="5">Bifunctional protein GlmU</fullName>
    </submittedName>
</protein>
<dbReference type="SUPFAM" id="SSF53448">
    <property type="entry name" value="Nucleotide-diphospho-sugar transferases"/>
    <property type="match status" value="1"/>
</dbReference>